<dbReference type="KEGG" id="ppru:FDP22_19635"/>
<feature type="compositionally biased region" description="Acidic residues" evidence="1">
    <location>
        <begin position="398"/>
        <end position="409"/>
    </location>
</feature>
<dbReference type="InterPro" id="IPR036866">
    <property type="entry name" value="RibonucZ/Hydroxyglut_hydro"/>
</dbReference>
<keyword evidence="2" id="KW-0540">Nuclease</keyword>
<keyword evidence="2" id="KW-0614">Plasmid</keyword>
<reference evidence="2 3" key="1">
    <citation type="submission" date="2019-06" db="EMBL/GenBank/DDBJ databases">
        <title>Genome sequence of Rhodobacteraceae bacterium D4M1.</title>
        <authorList>
            <person name="Cao J."/>
        </authorList>
    </citation>
    <scope>NUCLEOTIDE SEQUENCE [LARGE SCALE GENOMIC DNA]</scope>
    <source>
        <strain evidence="2 3">D4M1</strain>
        <plasmid evidence="3">pd4m1a</plasmid>
    </source>
</reference>
<feature type="region of interest" description="Disordered" evidence="1">
    <location>
        <begin position="333"/>
        <end position="418"/>
    </location>
</feature>
<keyword evidence="3" id="KW-1185">Reference proteome</keyword>
<organism evidence="2 3">
    <name type="scientific">Paroceanicella profunda</name>
    <dbReference type="NCBI Taxonomy" id="2579971"/>
    <lineage>
        <taxon>Bacteria</taxon>
        <taxon>Pseudomonadati</taxon>
        <taxon>Pseudomonadota</taxon>
        <taxon>Alphaproteobacteria</taxon>
        <taxon>Rhodobacterales</taxon>
        <taxon>Paracoccaceae</taxon>
        <taxon>Paroceanicella</taxon>
    </lineage>
</organism>
<protein>
    <submittedName>
        <fullName evidence="2">Ligase-associated DNA damage response exonuclease</fullName>
        <ecNumber evidence="2">3.1.-.-</ecNumber>
    </submittedName>
</protein>
<dbReference type="GO" id="GO:0004521">
    <property type="term" value="F:RNA endonuclease activity"/>
    <property type="evidence" value="ECO:0007669"/>
    <property type="project" value="TreeGrafter"/>
</dbReference>
<dbReference type="EC" id="3.1.-.-" evidence="2"/>
<dbReference type="SUPFAM" id="SSF56281">
    <property type="entry name" value="Metallo-hydrolase/oxidoreductase"/>
    <property type="match status" value="1"/>
</dbReference>
<keyword evidence="2" id="KW-0436">Ligase</keyword>
<dbReference type="GO" id="GO:0004527">
    <property type="term" value="F:exonuclease activity"/>
    <property type="evidence" value="ECO:0007669"/>
    <property type="project" value="UniProtKB-KW"/>
</dbReference>
<sequence length="418" mass="43308">MSLLLPTPEGLYCQEGGFHIDPVRPVARALITHAHADHARAGHGAVLATRQTLDIMAIRYGAGFAGRQQAAAGPVEIGGVRVSFHPAGHVLGSAQIRLERGGTRVVVSGDYTRAPNPACAPFELVPCDIFVTEATFGLPVFRHPDPGAETRRLLASLAQFPERTHLVGAYALGKAQRMIMLLRAEGYDRPIHLHGALERLCAYHAAQGIALGPLAPATLEGGGRGALPGEIVLAPPSAFAAKWAQRFAAPLLCFASGWMQVRARARQRLSDLPLVISDHCDWPALTRTITETGAGEVWVTHGAEDALVHWCRTQGLEARPLRLVGYEDEAEEVGAGEAGGAEDPAANTGAAGAGRDEVPAANTGAEVAGTDEEVAANSGAADRGPDEDVAGRAGAGDDGPDGGIAEDDGPATAPGAPA</sequence>
<dbReference type="EMBL" id="CP040819">
    <property type="protein sequence ID" value="QDL94082.1"/>
    <property type="molecule type" value="Genomic_DNA"/>
</dbReference>
<dbReference type="InterPro" id="IPR026360">
    <property type="entry name" value="Xnuc_lig_assoc"/>
</dbReference>
<evidence type="ECO:0000313" key="3">
    <source>
        <dbReference type="Proteomes" id="UP000305888"/>
    </source>
</evidence>
<keyword evidence="2" id="KW-0378">Hydrolase</keyword>
<accession>A0A5B8G426</accession>
<dbReference type="Gene3D" id="3.60.15.10">
    <property type="entry name" value="Ribonuclease Z/Hydroxyacylglutathione hydrolase-like"/>
    <property type="match status" value="1"/>
</dbReference>
<gene>
    <name evidence="2" type="ORF">FDP22_19635</name>
</gene>
<dbReference type="NCBIfam" id="TIGR04122">
    <property type="entry name" value="Xnuc_lig_assoc"/>
    <property type="match status" value="1"/>
</dbReference>
<dbReference type="GO" id="GO:0016874">
    <property type="term" value="F:ligase activity"/>
    <property type="evidence" value="ECO:0007669"/>
    <property type="project" value="UniProtKB-KW"/>
</dbReference>
<evidence type="ECO:0000256" key="1">
    <source>
        <dbReference type="SAM" id="MobiDB-lite"/>
    </source>
</evidence>
<dbReference type="OrthoDB" id="9803916at2"/>
<proteinExistence type="predicted"/>
<name>A0A5B8G426_9RHOB</name>
<dbReference type="PANTHER" id="PTHR11203">
    <property type="entry name" value="CLEAVAGE AND POLYADENYLATION SPECIFICITY FACTOR FAMILY MEMBER"/>
    <property type="match status" value="1"/>
</dbReference>
<evidence type="ECO:0000313" key="2">
    <source>
        <dbReference type="EMBL" id="QDL94082.1"/>
    </source>
</evidence>
<dbReference type="PANTHER" id="PTHR11203:SF49">
    <property type="entry name" value="BLL1145 PROTEIN"/>
    <property type="match status" value="1"/>
</dbReference>
<keyword evidence="2" id="KW-0269">Exonuclease</keyword>
<dbReference type="InterPro" id="IPR050698">
    <property type="entry name" value="MBL"/>
</dbReference>
<dbReference type="AlphaFoldDB" id="A0A5B8G426"/>
<dbReference type="Proteomes" id="UP000305888">
    <property type="component" value="Plasmid pD4M1A"/>
</dbReference>
<geneLocation type="plasmid" evidence="3">
    <name>pd4m1a</name>
</geneLocation>